<feature type="domain" description="DUF4352" evidence="4">
    <location>
        <begin position="65"/>
        <end position="177"/>
    </location>
</feature>
<comment type="caution">
    <text evidence="5">The sequence shown here is derived from an EMBL/GenBank/DDBJ whole genome shotgun (WGS) entry which is preliminary data.</text>
</comment>
<dbReference type="InterPro" id="IPR029051">
    <property type="entry name" value="DUF4352"/>
</dbReference>
<sequence>MRFRHIAQVLGLALFVGVFAAGCGGSVTPEKVGEKNSAASAAAESGEKPAQGESDGGKAAYPEFRVGDRIKMGNLVFVVNGTREVKDEFMNPNPGNIFLAVDVTVENVGEKPEPVSSLMMFDLRDAEGNRYNRTLAGSKTTPDGEVAPGKKLRGEVVFEVPKDAKGLEFIIKSEFLKTGHAIVHLD</sequence>
<feature type="region of interest" description="Disordered" evidence="2">
    <location>
        <begin position="38"/>
        <end position="59"/>
    </location>
</feature>
<dbReference type="Pfam" id="PF11611">
    <property type="entry name" value="DUF4352"/>
    <property type="match status" value="1"/>
</dbReference>
<evidence type="ECO:0000256" key="2">
    <source>
        <dbReference type="SAM" id="MobiDB-lite"/>
    </source>
</evidence>
<evidence type="ECO:0000313" key="6">
    <source>
        <dbReference type="Proteomes" id="UP000244016"/>
    </source>
</evidence>
<organism evidence="5 6">
    <name type="scientific">Brockia lithotrophica</name>
    <dbReference type="NCBI Taxonomy" id="933949"/>
    <lineage>
        <taxon>Bacteria</taxon>
        <taxon>Bacillati</taxon>
        <taxon>Bacillota</taxon>
        <taxon>Bacilli</taxon>
        <taxon>Bacillales</taxon>
        <taxon>Bacillales Family X. Incertae Sedis</taxon>
        <taxon>Brockia</taxon>
    </lineage>
</organism>
<dbReference type="Gene3D" id="2.60.40.1240">
    <property type="match status" value="1"/>
</dbReference>
<gene>
    <name evidence="5" type="ORF">BLITH_0222</name>
</gene>
<dbReference type="EMBL" id="PEBW01000001">
    <property type="protein sequence ID" value="PTQ53142.1"/>
    <property type="molecule type" value="Genomic_DNA"/>
</dbReference>
<evidence type="ECO:0000259" key="4">
    <source>
        <dbReference type="Pfam" id="PF11611"/>
    </source>
</evidence>
<protein>
    <recommendedName>
        <fullName evidence="4">DUF4352 domain-containing protein</fullName>
    </recommendedName>
</protein>
<dbReference type="AlphaFoldDB" id="A0A2T5GAC1"/>
<dbReference type="Proteomes" id="UP000244016">
    <property type="component" value="Unassembled WGS sequence"/>
</dbReference>
<evidence type="ECO:0000256" key="3">
    <source>
        <dbReference type="SAM" id="SignalP"/>
    </source>
</evidence>
<keyword evidence="1 3" id="KW-0732">Signal</keyword>
<accession>A0A2T5GAC1</accession>
<dbReference type="PROSITE" id="PS51257">
    <property type="entry name" value="PROKAR_LIPOPROTEIN"/>
    <property type="match status" value="1"/>
</dbReference>
<evidence type="ECO:0000313" key="5">
    <source>
        <dbReference type="EMBL" id="PTQ53142.1"/>
    </source>
</evidence>
<name>A0A2T5GAC1_9BACL</name>
<proteinExistence type="predicted"/>
<dbReference type="InterPro" id="IPR029050">
    <property type="entry name" value="Immunoprotect_excell_Ig-like"/>
</dbReference>
<evidence type="ECO:0000256" key="1">
    <source>
        <dbReference type="ARBA" id="ARBA00022729"/>
    </source>
</evidence>
<reference evidence="5 6" key="1">
    <citation type="submission" date="2017-08" db="EMBL/GenBank/DDBJ databases">
        <title>Burning lignite coal seam in the remote Altai Mountains harbors a hydrogen-driven thermophilic microbial community.</title>
        <authorList>
            <person name="Kadnikov V.V."/>
            <person name="Mardanov A.V."/>
            <person name="Ivasenko D."/>
            <person name="Beletsky A.V."/>
            <person name="Karnachuk O.V."/>
            <person name="Ravin N.V."/>
        </authorList>
    </citation>
    <scope>NUCLEOTIDE SEQUENCE [LARGE SCALE GENOMIC DNA]</scope>
    <source>
        <strain evidence="5">AL31</strain>
    </source>
</reference>
<feature type="signal peptide" evidence="3">
    <location>
        <begin position="1"/>
        <end position="20"/>
    </location>
</feature>
<feature type="chain" id="PRO_5015611558" description="DUF4352 domain-containing protein" evidence="3">
    <location>
        <begin position="21"/>
        <end position="186"/>
    </location>
</feature>